<protein>
    <recommendedName>
        <fullName evidence="1">DDH domain-containing protein</fullName>
    </recommendedName>
</protein>
<dbReference type="SUPFAM" id="SSF64182">
    <property type="entry name" value="DHH phosphoesterases"/>
    <property type="match status" value="1"/>
</dbReference>
<organism evidence="2 3">
    <name type="scientific">candidate division WS6 bacterium GW2011_GWC1_33_20</name>
    <dbReference type="NCBI Taxonomy" id="1619089"/>
    <lineage>
        <taxon>Bacteria</taxon>
        <taxon>Candidatus Dojkabacteria</taxon>
    </lineage>
</organism>
<dbReference type="Proteomes" id="UP000034302">
    <property type="component" value="Unassembled WGS sequence"/>
</dbReference>
<accession>A0A0F9ZZZ3</accession>
<sequence>MQKQNKELKKLIERSQNILILTHKGPDFDGFCSSLILKNFINTIYPKKNVVFKSRQSPTQNLPFMNDLKIVRKIDIENEDLIILMDAGSWDMCVTNEDTVQLTKAKVAIIDHHDTQTDHSDVSINNNMSSTTEQVLYICKDVMGKRFNITKEISELGQIGIVSDTGRFLYENTKPSTYQLMSELRRVYELDLEDFTYKSSKFPPETLLPLTLFIKNLTIQDDMSITFITKKQIEENHLEKAGVNSAQAHMRDNIIRHIQGVHWGFIVKPSYTAENEWQVSFRSTKGYQKVDKIAESLGGGGHEYASAAKLFADDGDIAVKTILEKISSLKTTPSPSSPLPTV</sequence>
<dbReference type="Pfam" id="PF01368">
    <property type="entry name" value="DHH"/>
    <property type="match status" value="1"/>
</dbReference>
<name>A0A0F9ZZZ3_9BACT</name>
<evidence type="ECO:0000259" key="1">
    <source>
        <dbReference type="Pfam" id="PF01368"/>
    </source>
</evidence>
<dbReference type="InterPro" id="IPR038763">
    <property type="entry name" value="DHH_sf"/>
</dbReference>
<gene>
    <name evidence="2" type="ORF">UR34_C0002G0024</name>
</gene>
<dbReference type="InterPro" id="IPR001667">
    <property type="entry name" value="DDH_dom"/>
</dbReference>
<dbReference type="PANTHER" id="PTHR47618:SF1">
    <property type="entry name" value="BIFUNCTIONAL OLIGORIBONUCLEASE AND PAP PHOSPHATASE NRNA"/>
    <property type="match status" value="1"/>
</dbReference>
<dbReference type="PANTHER" id="PTHR47618">
    <property type="entry name" value="BIFUNCTIONAL OLIGORIBONUCLEASE AND PAP PHOSPHATASE NRNA"/>
    <property type="match status" value="1"/>
</dbReference>
<proteinExistence type="predicted"/>
<dbReference type="Gene3D" id="3.10.310.30">
    <property type="match status" value="1"/>
</dbReference>
<dbReference type="AlphaFoldDB" id="A0A0F9ZZZ3"/>
<evidence type="ECO:0000313" key="2">
    <source>
        <dbReference type="EMBL" id="KKP44521.1"/>
    </source>
</evidence>
<comment type="caution">
    <text evidence="2">The sequence shown here is derived from an EMBL/GenBank/DDBJ whole genome shotgun (WGS) entry which is preliminary data.</text>
</comment>
<dbReference type="Gene3D" id="3.90.1640.10">
    <property type="entry name" value="inorganic pyrophosphatase (n-terminal core)"/>
    <property type="match status" value="1"/>
</dbReference>
<dbReference type="InterPro" id="IPR051319">
    <property type="entry name" value="Oligoribo/pAp-PDE_c-di-AMP_PDE"/>
</dbReference>
<reference evidence="2 3" key="1">
    <citation type="journal article" date="2015" name="Nature">
        <title>rRNA introns, odd ribosomes, and small enigmatic genomes across a large radiation of phyla.</title>
        <authorList>
            <person name="Brown C.T."/>
            <person name="Hug L.A."/>
            <person name="Thomas B.C."/>
            <person name="Sharon I."/>
            <person name="Castelle C.J."/>
            <person name="Singh A."/>
            <person name="Wilkins M.J."/>
            <person name="Williams K.H."/>
            <person name="Banfield J.F."/>
        </authorList>
    </citation>
    <scope>NUCLEOTIDE SEQUENCE [LARGE SCALE GENOMIC DNA]</scope>
</reference>
<evidence type="ECO:0000313" key="3">
    <source>
        <dbReference type="Proteomes" id="UP000034302"/>
    </source>
</evidence>
<feature type="domain" description="DDH" evidence="1">
    <location>
        <begin position="17"/>
        <end position="161"/>
    </location>
</feature>
<dbReference type="EMBL" id="LBOV01000002">
    <property type="protein sequence ID" value="KKP44521.1"/>
    <property type="molecule type" value="Genomic_DNA"/>
</dbReference>